<dbReference type="InterPro" id="IPR036390">
    <property type="entry name" value="WH_DNA-bd_sf"/>
</dbReference>
<dbReference type="Pfam" id="PF13280">
    <property type="entry name" value="WYL"/>
    <property type="match status" value="1"/>
</dbReference>
<dbReference type="RefSeq" id="WP_188771115.1">
    <property type="nucleotide sequence ID" value="NZ_BMKK01000018.1"/>
</dbReference>
<reference evidence="4" key="1">
    <citation type="journal article" date="2014" name="Int. J. Syst. Evol. Microbiol.">
        <title>Complete genome sequence of Corynebacterium casei LMG S-19264T (=DSM 44701T), isolated from a smear-ripened cheese.</title>
        <authorList>
            <consortium name="US DOE Joint Genome Institute (JGI-PGF)"/>
            <person name="Walter F."/>
            <person name="Albersmeier A."/>
            <person name="Kalinowski J."/>
            <person name="Ruckert C."/>
        </authorList>
    </citation>
    <scope>NUCLEOTIDE SEQUENCE</scope>
    <source>
        <strain evidence="4">CGMCC 1.15958</strain>
    </source>
</reference>
<name>A0A917DZH8_9BACT</name>
<evidence type="ECO:0000313" key="5">
    <source>
        <dbReference type="Proteomes" id="UP000609064"/>
    </source>
</evidence>
<keyword evidence="5" id="KW-1185">Reference proteome</keyword>
<dbReference type="PANTHER" id="PTHR34580:SF1">
    <property type="entry name" value="PROTEIN PAFC"/>
    <property type="match status" value="1"/>
</dbReference>
<feature type="domain" description="HTH deoR-type" evidence="3">
    <location>
        <begin position="3"/>
        <end position="58"/>
    </location>
</feature>
<dbReference type="InterPro" id="IPR051534">
    <property type="entry name" value="CBASS_pafABC_assoc_protein"/>
</dbReference>
<dbReference type="Pfam" id="PF08279">
    <property type="entry name" value="HTH_11"/>
    <property type="match status" value="1"/>
</dbReference>
<dbReference type="InterPro" id="IPR013196">
    <property type="entry name" value="HTH_11"/>
</dbReference>
<evidence type="ECO:0000256" key="2">
    <source>
        <dbReference type="ARBA" id="ARBA00023163"/>
    </source>
</evidence>
<reference evidence="4" key="2">
    <citation type="submission" date="2020-09" db="EMBL/GenBank/DDBJ databases">
        <authorList>
            <person name="Sun Q."/>
            <person name="Zhou Y."/>
        </authorList>
    </citation>
    <scope>NUCLEOTIDE SEQUENCE</scope>
    <source>
        <strain evidence="4">CGMCC 1.15958</strain>
    </source>
</reference>
<keyword evidence="1" id="KW-0805">Transcription regulation</keyword>
<organism evidence="4 5">
    <name type="scientific">Emticicia aquatilis</name>
    <dbReference type="NCBI Taxonomy" id="1537369"/>
    <lineage>
        <taxon>Bacteria</taxon>
        <taxon>Pseudomonadati</taxon>
        <taxon>Bacteroidota</taxon>
        <taxon>Cytophagia</taxon>
        <taxon>Cytophagales</taxon>
        <taxon>Leadbetterellaceae</taxon>
        <taxon>Emticicia</taxon>
    </lineage>
</organism>
<proteinExistence type="predicted"/>
<dbReference type="InterPro" id="IPR001034">
    <property type="entry name" value="DeoR_HTH"/>
</dbReference>
<keyword evidence="2" id="KW-0804">Transcription</keyword>
<evidence type="ECO:0000259" key="3">
    <source>
        <dbReference type="PROSITE" id="PS51000"/>
    </source>
</evidence>
<protein>
    <recommendedName>
        <fullName evidence="3">HTH deoR-type domain-containing protein</fullName>
    </recommendedName>
</protein>
<sequence length="229" mass="26738">MNRIDRLFGILTFLQSRKYVSAEKIAEKFKISVRTVYRDLKALSESGIPLSFEPNKGYFVVQGYFLPPISLSTEEANALLLTESLVYGFTDKSIQKHYSNALNKIKSILPTQQKEKAEFLTNNIKYQVPERLTQDYEHLSILQQTIAAKTIIAFSYRNNKEEHSRRQAEPIGLIFYAFGWHLIAWCHTRNEYRDFNVSRMSKIEDTHQAFKKTDHIEVGEYMPQIPVNY</sequence>
<dbReference type="Proteomes" id="UP000609064">
    <property type="component" value="Unassembled WGS sequence"/>
</dbReference>
<dbReference type="Gene3D" id="1.10.10.10">
    <property type="entry name" value="Winged helix-like DNA-binding domain superfamily/Winged helix DNA-binding domain"/>
    <property type="match status" value="1"/>
</dbReference>
<comment type="caution">
    <text evidence="4">The sequence shown here is derived from an EMBL/GenBank/DDBJ whole genome shotgun (WGS) entry which is preliminary data.</text>
</comment>
<dbReference type="GO" id="GO:0003700">
    <property type="term" value="F:DNA-binding transcription factor activity"/>
    <property type="evidence" value="ECO:0007669"/>
    <property type="project" value="InterPro"/>
</dbReference>
<dbReference type="AlphaFoldDB" id="A0A917DZH8"/>
<dbReference type="SUPFAM" id="SSF46785">
    <property type="entry name" value="Winged helix' DNA-binding domain"/>
    <property type="match status" value="1"/>
</dbReference>
<evidence type="ECO:0000313" key="4">
    <source>
        <dbReference type="EMBL" id="GGD81682.1"/>
    </source>
</evidence>
<dbReference type="PANTHER" id="PTHR34580">
    <property type="match status" value="1"/>
</dbReference>
<dbReference type="PROSITE" id="PS51000">
    <property type="entry name" value="HTH_DEOR_2"/>
    <property type="match status" value="1"/>
</dbReference>
<dbReference type="InterPro" id="IPR026881">
    <property type="entry name" value="WYL_dom"/>
</dbReference>
<evidence type="ECO:0000256" key="1">
    <source>
        <dbReference type="ARBA" id="ARBA00023015"/>
    </source>
</evidence>
<dbReference type="EMBL" id="BMKK01000018">
    <property type="protein sequence ID" value="GGD81682.1"/>
    <property type="molecule type" value="Genomic_DNA"/>
</dbReference>
<dbReference type="InterPro" id="IPR036388">
    <property type="entry name" value="WH-like_DNA-bd_sf"/>
</dbReference>
<accession>A0A917DZH8</accession>
<dbReference type="PROSITE" id="PS52050">
    <property type="entry name" value="WYL"/>
    <property type="match status" value="1"/>
</dbReference>
<gene>
    <name evidence="4" type="ORF">GCM10011514_52190</name>
</gene>